<reference evidence="2 3" key="1">
    <citation type="submission" date="2019-11" db="EMBL/GenBank/DDBJ databases">
        <title>Isolation and Application of One Kind of P-Hydroxybenzoic Acid Degrading Bacterium in Mitigating Cropping Obstacle of Cucumber.</title>
        <authorList>
            <person name="Wu F."/>
            <person name="An Y."/>
        </authorList>
    </citation>
    <scope>NUCLEOTIDE SEQUENCE [LARGE SCALE GENOMIC DNA]</scope>
    <source>
        <strain evidence="2 3">P620</strain>
    </source>
</reference>
<proteinExistence type="predicted"/>
<organism evidence="2 3">
    <name type="scientific">Klebsiella oxytoca</name>
    <dbReference type="NCBI Taxonomy" id="571"/>
    <lineage>
        <taxon>Bacteria</taxon>
        <taxon>Pseudomonadati</taxon>
        <taxon>Pseudomonadota</taxon>
        <taxon>Gammaproteobacteria</taxon>
        <taxon>Enterobacterales</taxon>
        <taxon>Enterobacteriaceae</taxon>
        <taxon>Klebsiella/Raoultella group</taxon>
        <taxon>Klebsiella</taxon>
    </lineage>
</organism>
<dbReference type="EMBL" id="CP046115">
    <property type="protein sequence ID" value="QGN40510.1"/>
    <property type="molecule type" value="Genomic_DNA"/>
</dbReference>
<feature type="region of interest" description="Disordered" evidence="1">
    <location>
        <begin position="1"/>
        <end position="22"/>
    </location>
</feature>
<accession>A0A6B8N4L0</accession>
<dbReference type="Proteomes" id="UP000427108">
    <property type="component" value="Chromosome"/>
</dbReference>
<dbReference type="AlphaFoldDB" id="A0A6B8N4L0"/>
<name>A0A6B8N4L0_KLEOX</name>
<dbReference type="OrthoDB" id="8909920at2"/>
<sequence>MVDAKNKVEAAINSLPNPGDPEAEVLFTKAESTLTSSRRHLGDELYDQFRITLDDMKPEYVG</sequence>
<gene>
    <name evidence="2" type="ORF">GJ746_10970</name>
</gene>
<protein>
    <submittedName>
        <fullName evidence="2">Exodeoxyribonuclease VIII</fullName>
    </submittedName>
</protein>
<evidence type="ECO:0000313" key="2">
    <source>
        <dbReference type="EMBL" id="QGN40510.1"/>
    </source>
</evidence>
<evidence type="ECO:0000313" key="3">
    <source>
        <dbReference type="Proteomes" id="UP000427108"/>
    </source>
</evidence>
<evidence type="ECO:0000256" key="1">
    <source>
        <dbReference type="SAM" id="MobiDB-lite"/>
    </source>
</evidence>